<dbReference type="Proteomes" id="UP000262325">
    <property type="component" value="Unassembled WGS sequence"/>
</dbReference>
<feature type="domain" description="N-acetyltransferase" evidence="1">
    <location>
        <begin position="3"/>
        <end position="143"/>
    </location>
</feature>
<evidence type="ECO:0000313" key="3">
    <source>
        <dbReference type="Proteomes" id="UP000262325"/>
    </source>
</evidence>
<dbReference type="PROSITE" id="PS51186">
    <property type="entry name" value="GNAT"/>
    <property type="match status" value="1"/>
</dbReference>
<dbReference type="InterPro" id="IPR016181">
    <property type="entry name" value="Acyl_CoA_acyltransferase"/>
</dbReference>
<dbReference type="SUPFAM" id="SSF55729">
    <property type="entry name" value="Acyl-CoA N-acyltransferases (Nat)"/>
    <property type="match status" value="1"/>
</dbReference>
<protein>
    <submittedName>
        <fullName evidence="2">N-acetyltransferase</fullName>
    </submittedName>
</protein>
<dbReference type="GO" id="GO:0016747">
    <property type="term" value="F:acyltransferase activity, transferring groups other than amino-acyl groups"/>
    <property type="evidence" value="ECO:0007669"/>
    <property type="project" value="InterPro"/>
</dbReference>
<evidence type="ECO:0000313" key="2">
    <source>
        <dbReference type="EMBL" id="HCW93834.1"/>
    </source>
</evidence>
<proteinExistence type="predicted"/>
<reference evidence="2 3" key="1">
    <citation type="journal article" date="2018" name="Nat. Biotechnol.">
        <title>A standardized bacterial taxonomy based on genome phylogeny substantially revises the tree of life.</title>
        <authorList>
            <person name="Parks D.H."/>
            <person name="Chuvochina M."/>
            <person name="Waite D.W."/>
            <person name="Rinke C."/>
            <person name="Skarshewski A."/>
            <person name="Chaumeil P.A."/>
            <person name="Hugenholtz P."/>
        </authorList>
    </citation>
    <scope>NUCLEOTIDE SEQUENCE [LARGE SCALE GENOMIC DNA]</scope>
    <source>
        <strain evidence="2">UBA8672</strain>
    </source>
</reference>
<comment type="caution">
    <text evidence="2">The sequence shown here is derived from an EMBL/GenBank/DDBJ whole genome shotgun (WGS) entry which is preliminary data.</text>
</comment>
<sequence length="154" mass="17875">MNVKIERAKESDYDRVLAVMKPWNMHHVPSEEMEELDMNKFFVAKIDGKIVGASGYKMIAPDKGKTTLLGVLPEYSGYKIGRKLQDARINAMYDLGAKKVITNADRPETIRWYKKNYGYYEIGTEKKLHSFGLDSVDHWTTLEMDLDEYFESHE</sequence>
<keyword evidence="2" id="KW-0808">Transferase</keyword>
<organism evidence="2 3">
    <name type="scientific">Flexistipes sinusarabici</name>
    <dbReference type="NCBI Taxonomy" id="2352"/>
    <lineage>
        <taxon>Bacteria</taxon>
        <taxon>Pseudomonadati</taxon>
        <taxon>Deferribacterota</taxon>
        <taxon>Deferribacteres</taxon>
        <taxon>Deferribacterales</taxon>
        <taxon>Flexistipitaceae</taxon>
        <taxon>Flexistipes</taxon>
    </lineage>
</organism>
<dbReference type="AlphaFoldDB" id="A0A3D5QDT7"/>
<accession>A0A3D5QDT7</accession>
<dbReference type="Gene3D" id="3.40.630.30">
    <property type="match status" value="1"/>
</dbReference>
<dbReference type="CDD" id="cd04301">
    <property type="entry name" value="NAT_SF"/>
    <property type="match status" value="1"/>
</dbReference>
<gene>
    <name evidence="2" type="ORF">DHM44_09150</name>
</gene>
<dbReference type="EMBL" id="DPPF01000191">
    <property type="protein sequence ID" value="HCW93834.1"/>
    <property type="molecule type" value="Genomic_DNA"/>
</dbReference>
<dbReference type="InterPro" id="IPR000182">
    <property type="entry name" value="GNAT_dom"/>
</dbReference>
<name>A0A3D5QDT7_FLESI</name>
<evidence type="ECO:0000259" key="1">
    <source>
        <dbReference type="PROSITE" id="PS51186"/>
    </source>
</evidence>
<dbReference type="Pfam" id="PF00583">
    <property type="entry name" value="Acetyltransf_1"/>
    <property type="match status" value="1"/>
</dbReference>